<comment type="caution">
    <text evidence="1">The sequence shown here is derived from an EMBL/GenBank/DDBJ whole genome shotgun (WGS) entry which is preliminary data.</text>
</comment>
<dbReference type="PANTHER" id="PTHR35580:SF1">
    <property type="entry name" value="PHYTASE-LIKE DOMAIN-CONTAINING PROTEIN"/>
    <property type="match status" value="1"/>
</dbReference>
<proteinExistence type="predicted"/>
<dbReference type="EMBL" id="RQGT01000071">
    <property type="protein sequence ID" value="TGM14896.1"/>
    <property type="molecule type" value="Genomic_DNA"/>
</dbReference>
<organism evidence="1 2">
    <name type="scientific">Leptospira stimsonii</name>
    <dbReference type="NCBI Taxonomy" id="2202203"/>
    <lineage>
        <taxon>Bacteria</taxon>
        <taxon>Pseudomonadati</taxon>
        <taxon>Spirochaetota</taxon>
        <taxon>Spirochaetia</taxon>
        <taxon>Leptospirales</taxon>
        <taxon>Leptospiraceae</taxon>
        <taxon>Leptospira</taxon>
    </lineage>
</organism>
<dbReference type="Pfam" id="PF06739">
    <property type="entry name" value="SBBP"/>
    <property type="match status" value="5"/>
</dbReference>
<dbReference type="SUPFAM" id="SSF101898">
    <property type="entry name" value="NHL repeat"/>
    <property type="match status" value="1"/>
</dbReference>
<evidence type="ECO:0008006" key="3">
    <source>
        <dbReference type="Google" id="ProtNLM"/>
    </source>
</evidence>
<protein>
    <recommendedName>
        <fullName evidence="3">Beta-propeller repeat protein</fullName>
    </recommendedName>
</protein>
<dbReference type="RefSeq" id="WP_135685105.1">
    <property type="nucleotide sequence ID" value="NZ_RQEQ01000030.1"/>
</dbReference>
<dbReference type="InterPro" id="IPR010620">
    <property type="entry name" value="SBBP_repeat"/>
</dbReference>
<dbReference type="PANTHER" id="PTHR35580">
    <property type="entry name" value="CELL SURFACE GLYCOPROTEIN (S-LAYER PROTEIN)-LIKE PROTEIN"/>
    <property type="match status" value="1"/>
</dbReference>
<reference evidence="2" key="1">
    <citation type="journal article" date="2019" name="PLoS Negl. Trop. Dis.">
        <title>Revisiting the worldwide diversity of Leptospira species in the environment.</title>
        <authorList>
            <person name="Vincent A.T."/>
            <person name="Schiettekatte O."/>
            <person name="Bourhy P."/>
            <person name="Veyrier F.J."/>
            <person name="Picardeau M."/>
        </authorList>
    </citation>
    <scope>NUCLEOTIDE SEQUENCE [LARGE SCALE GENOMIC DNA]</scope>
    <source>
        <strain evidence="2">201702407</strain>
    </source>
</reference>
<sequence>MIITERLFKHFCLILFLTGLSISCKHEKKGIDDLTLLSLVQLLSGITSPGPKAEWTRLLGTSSSGALQANSITSDQSNSVYVTGQASGNFDGQTLTGIYDLFVIKYNSSGSKQWTRSMGVAGDETTAYAITSDSSGNVYSVGSTNGSLDGQTFIGSSPDYIDTDLFIVKYDANGNKQWTRLLGIATNSNVVAKAVVTDFSGNIFITGSSNSGLDGQTFGGGGTGYFIVKYNSAGVKQWTKLYAGPSPSGIIYDNSNGKIYLVGTTLNMTTMDGVSVSGVNDSFLIQFDNNGNRIWTKLTGASGKDTKSNGATLDNNGNIYITGSTNGNIDDQVESGNNTRDLLVIKFDSNGNRLWTRQLGFTGSIFEISNKSAVGTGIAFDKNQSLYITGYTTGNLDKQAHSDPSNSKHNVFISKYDLNGNKNWTSISGTKGFYSDAYSITIDQLGHPYLTGYTNGTLNGEAFVGTPSQTSNLFVIKY</sequence>
<dbReference type="InterPro" id="IPR052918">
    <property type="entry name" value="Motility_Chemotaxis_Reg"/>
</dbReference>
<dbReference type="Proteomes" id="UP000297422">
    <property type="component" value="Unassembled WGS sequence"/>
</dbReference>
<accession>A0ABY2N3D1</accession>
<gene>
    <name evidence="1" type="ORF">EHQ90_10470</name>
</gene>
<keyword evidence="2" id="KW-1185">Reference proteome</keyword>
<evidence type="ECO:0000313" key="1">
    <source>
        <dbReference type="EMBL" id="TGM14896.1"/>
    </source>
</evidence>
<evidence type="ECO:0000313" key="2">
    <source>
        <dbReference type="Proteomes" id="UP000297422"/>
    </source>
</evidence>
<name>A0ABY2N3D1_9LEPT</name>
<dbReference type="PROSITE" id="PS51257">
    <property type="entry name" value="PROKAR_LIPOPROTEIN"/>
    <property type="match status" value="1"/>
</dbReference>